<reference evidence="9 10" key="1">
    <citation type="journal article" date="2016" name="Nat. Commun.">
        <title>Thousands of microbial genomes shed light on interconnected biogeochemical processes in an aquifer system.</title>
        <authorList>
            <person name="Anantharaman K."/>
            <person name="Brown C.T."/>
            <person name="Hug L.A."/>
            <person name="Sharon I."/>
            <person name="Castelle C.J."/>
            <person name="Probst A.J."/>
            <person name="Thomas B.C."/>
            <person name="Singh A."/>
            <person name="Wilkins M.J."/>
            <person name="Karaoz U."/>
            <person name="Brodie E.L."/>
            <person name="Williams K.H."/>
            <person name="Hubbard S.S."/>
            <person name="Banfield J.F."/>
        </authorList>
    </citation>
    <scope>NUCLEOTIDE SEQUENCE [LARGE SCALE GENOMIC DNA]</scope>
</reference>
<dbReference type="HAMAP" id="MF_00171">
    <property type="entry name" value="TruA"/>
    <property type="match status" value="1"/>
</dbReference>
<dbReference type="EMBL" id="MFFM01000003">
    <property type="protein sequence ID" value="OGF14344.1"/>
    <property type="molecule type" value="Genomic_DNA"/>
</dbReference>
<dbReference type="EC" id="5.4.99.12" evidence="4"/>
<dbReference type="GO" id="GO:0003723">
    <property type="term" value="F:RNA binding"/>
    <property type="evidence" value="ECO:0007669"/>
    <property type="project" value="InterPro"/>
</dbReference>
<evidence type="ECO:0000256" key="1">
    <source>
        <dbReference type="ARBA" id="ARBA00009375"/>
    </source>
</evidence>
<comment type="caution">
    <text evidence="9">The sequence shown here is derived from an EMBL/GenBank/DDBJ whole genome shotgun (WGS) entry which is preliminary data.</text>
</comment>
<comment type="similarity">
    <text evidence="1 4 7">Belongs to the tRNA pseudouridine synthase TruA family.</text>
</comment>
<dbReference type="InterPro" id="IPR020103">
    <property type="entry name" value="PsdUridine_synth_cat_dom_sf"/>
</dbReference>
<evidence type="ECO:0000256" key="7">
    <source>
        <dbReference type="RuleBase" id="RU003792"/>
    </source>
</evidence>
<comment type="subunit">
    <text evidence="4">Homodimer.</text>
</comment>
<evidence type="ECO:0000256" key="4">
    <source>
        <dbReference type="HAMAP-Rule" id="MF_00171"/>
    </source>
</evidence>
<protein>
    <recommendedName>
        <fullName evidence="4">tRNA pseudouridine synthase A</fullName>
        <ecNumber evidence="4">5.4.99.12</ecNumber>
    </recommendedName>
    <alternativeName>
        <fullName evidence="4">tRNA pseudouridine(38-40) synthase</fullName>
    </alternativeName>
    <alternativeName>
        <fullName evidence="4">tRNA pseudouridylate synthase I</fullName>
    </alternativeName>
    <alternativeName>
        <fullName evidence="4">tRNA-uridine isomerase I</fullName>
    </alternativeName>
</protein>
<comment type="caution">
    <text evidence="4">Lacks conserved residue(s) required for the propagation of feature annotation.</text>
</comment>
<dbReference type="SUPFAM" id="SSF55120">
    <property type="entry name" value="Pseudouridine synthase"/>
    <property type="match status" value="1"/>
</dbReference>
<dbReference type="InterPro" id="IPR020095">
    <property type="entry name" value="PsdUridine_synth_TruA_C"/>
</dbReference>
<evidence type="ECO:0000256" key="6">
    <source>
        <dbReference type="PIRSR" id="PIRSR001430-2"/>
    </source>
</evidence>
<comment type="catalytic activity">
    <reaction evidence="4 7">
        <text>uridine(38/39/40) in tRNA = pseudouridine(38/39/40) in tRNA</text>
        <dbReference type="Rhea" id="RHEA:22376"/>
        <dbReference type="Rhea" id="RHEA-COMP:10085"/>
        <dbReference type="Rhea" id="RHEA-COMP:10087"/>
        <dbReference type="ChEBI" id="CHEBI:65314"/>
        <dbReference type="ChEBI" id="CHEBI:65315"/>
        <dbReference type="EC" id="5.4.99.12"/>
    </reaction>
</comment>
<dbReference type="Proteomes" id="UP000177230">
    <property type="component" value="Unassembled WGS sequence"/>
</dbReference>
<dbReference type="Gene3D" id="3.30.70.580">
    <property type="entry name" value="Pseudouridine synthase I, catalytic domain, N-terminal subdomain"/>
    <property type="match status" value="1"/>
</dbReference>
<dbReference type="InterPro" id="IPR020094">
    <property type="entry name" value="TruA/RsuA/RluB/E/F_N"/>
</dbReference>
<comment type="function">
    <text evidence="4">Formation of pseudouridine at positions 38, 39 and 40 in the anticodon stem and loop of transfer RNAs.</text>
</comment>
<dbReference type="CDD" id="cd02570">
    <property type="entry name" value="PseudoU_synth_EcTruA"/>
    <property type="match status" value="1"/>
</dbReference>
<dbReference type="FunFam" id="3.30.70.580:FF:000001">
    <property type="entry name" value="tRNA pseudouridine synthase A"/>
    <property type="match status" value="1"/>
</dbReference>
<sequence length="242" mass="27537">MRNIKLNIEYDGTDFAGWQVQPGQRTVQGLLEEKLSSMLEEKISVLGSGRTDAGVHAAGQVANFKTSRDIPLKAFDEGLNSRLPRDVAILQAEEAAEDFHSRFDAQSRRYRYQMIFRRSPLRERCAWRMTYRADPAVLQDLAGQILGQHDFTAFASAQAEVNNFICRVEKAEWSFADDRWTFEIRANRFLHNMVRILVGTMIDMARGQMDHKDLPNILAAKDRTLAGKTAPACGLCLMEVYY</sequence>
<evidence type="ECO:0000256" key="5">
    <source>
        <dbReference type="PIRSR" id="PIRSR001430-1"/>
    </source>
</evidence>
<feature type="domain" description="Pseudouridine synthase I TruA alpha/beta" evidence="8">
    <location>
        <begin position="144"/>
        <end position="242"/>
    </location>
</feature>
<feature type="domain" description="Pseudouridine synthase I TruA alpha/beta" evidence="8">
    <location>
        <begin position="9"/>
        <end position="104"/>
    </location>
</feature>
<accession>A0A1F5RIZ3</accession>
<dbReference type="Gene3D" id="3.30.70.660">
    <property type="entry name" value="Pseudouridine synthase I, catalytic domain, C-terminal subdomain"/>
    <property type="match status" value="1"/>
</dbReference>
<feature type="binding site" evidence="4 6">
    <location>
        <position position="110"/>
    </location>
    <ligand>
        <name>substrate</name>
    </ligand>
</feature>
<feature type="active site" description="Nucleophile" evidence="4 5">
    <location>
        <position position="52"/>
    </location>
</feature>
<evidence type="ECO:0000259" key="8">
    <source>
        <dbReference type="Pfam" id="PF01416"/>
    </source>
</evidence>
<gene>
    <name evidence="4" type="primary">truA</name>
    <name evidence="9" type="ORF">A2024_10170</name>
</gene>
<dbReference type="GO" id="GO:0160147">
    <property type="term" value="F:tRNA pseudouridine(38-40) synthase activity"/>
    <property type="evidence" value="ECO:0007669"/>
    <property type="project" value="UniProtKB-EC"/>
</dbReference>
<dbReference type="AlphaFoldDB" id="A0A1F5RIZ3"/>
<dbReference type="Pfam" id="PF01416">
    <property type="entry name" value="PseudoU_synth_1"/>
    <property type="match status" value="2"/>
</dbReference>
<keyword evidence="3 4" id="KW-0413">Isomerase</keyword>
<proteinExistence type="inferred from homology"/>
<evidence type="ECO:0000313" key="9">
    <source>
        <dbReference type="EMBL" id="OGF14344.1"/>
    </source>
</evidence>
<name>A0A1F5RIZ3_9BACT</name>
<dbReference type="PIRSF" id="PIRSF001430">
    <property type="entry name" value="tRNA_psdUrid_synth"/>
    <property type="match status" value="1"/>
</dbReference>
<dbReference type="GO" id="GO:0031119">
    <property type="term" value="P:tRNA pseudouridine synthesis"/>
    <property type="evidence" value="ECO:0007669"/>
    <property type="project" value="UniProtKB-UniRule"/>
</dbReference>
<dbReference type="InterPro" id="IPR001406">
    <property type="entry name" value="PsdUridine_synth_TruA"/>
</dbReference>
<organism evidence="9 10">
    <name type="scientific">Candidatus Edwardsbacteria bacterium GWF2_54_11</name>
    <dbReference type="NCBI Taxonomy" id="1817851"/>
    <lineage>
        <taxon>Bacteria</taxon>
        <taxon>Candidatus Edwardsiibacteriota</taxon>
    </lineage>
</organism>
<dbReference type="InterPro" id="IPR020097">
    <property type="entry name" value="PsdUridine_synth_TruA_a/b_dom"/>
</dbReference>
<evidence type="ECO:0000313" key="10">
    <source>
        <dbReference type="Proteomes" id="UP000177230"/>
    </source>
</evidence>
<dbReference type="PANTHER" id="PTHR11142:SF0">
    <property type="entry name" value="TRNA PSEUDOURIDINE SYNTHASE-LIKE 1"/>
    <property type="match status" value="1"/>
</dbReference>
<dbReference type="NCBIfam" id="TIGR00071">
    <property type="entry name" value="hisT_truA"/>
    <property type="match status" value="1"/>
</dbReference>
<keyword evidence="2 4" id="KW-0819">tRNA processing</keyword>
<dbReference type="PANTHER" id="PTHR11142">
    <property type="entry name" value="PSEUDOURIDYLATE SYNTHASE"/>
    <property type="match status" value="1"/>
</dbReference>
<evidence type="ECO:0000256" key="3">
    <source>
        <dbReference type="ARBA" id="ARBA00023235"/>
    </source>
</evidence>
<evidence type="ECO:0000256" key="2">
    <source>
        <dbReference type="ARBA" id="ARBA00022694"/>
    </source>
</evidence>